<evidence type="ECO:0000313" key="1">
    <source>
        <dbReference type="EMBL" id="KKM96252.1"/>
    </source>
</evidence>
<proteinExistence type="predicted"/>
<sequence length="92" mass="10208">MAEIIHNKMCHLDTYFRVWYHNKHGTVFLQIHDEDGGHGCVLEPLDAARRAGHLFALASYADQRPGTGRKKYGKLALIGAYLAGLSDVQGTI</sequence>
<name>A0A0F9PSV2_9ZZZZ</name>
<gene>
    <name evidence="1" type="ORF">LCGC14_1180040</name>
</gene>
<dbReference type="EMBL" id="LAZR01005905">
    <property type="protein sequence ID" value="KKM96252.1"/>
    <property type="molecule type" value="Genomic_DNA"/>
</dbReference>
<comment type="caution">
    <text evidence="1">The sequence shown here is derived from an EMBL/GenBank/DDBJ whole genome shotgun (WGS) entry which is preliminary data.</text>
</comment>
<protein>
    <submittedName>
        <fullName evidence="1">Uncharacterized protein</fullName>
    </submittedName>
</protein>
<accession>A0A0F9PSV2</accession>
<reference evidence="1" key="1">
    <citation type="journal article" date="2015" name="Nature">
        <title>Complex archaea that bridge the gap between prokaryotes and eukaryotes.</title>
        <authorList>
            <person name="Spang A."/>
            <person name="Saw J.H."/>
            <person name="Jorgensen S.L."/>
            <person name="Zaremba-Niedzwiedzka K."/>
            <person name="Martijn J."/>
            <person name="Lind A.E."/>
            <person name="van Eijk R."/>
            <person name="Schleper C."/>
            <person name="Guy L."/>
            <person name="Ettema T.J."/>
        </authorList>
    </citation>
    <scope>NUCLEOTIDE SEQUENCE</scope>
</reference>
<dbReference type="AlphaFoldDB" id="A0A0F9PSV2"/>
<organism evidence="1">
    <name type="scientific">marine sediment metagenome</name>
    <dbReference type="NCBI Taxonomy" id="412755"/>
    <lineage>
        <taxon>unclassified sequences</taxon>
        <taxon>metagenomes</taxon>
        <taxon>ecological metagenomes</taxon>
    </lineage>
</organism>